<proteinExistence type="predicted"/>
<gene>
    <name evidence="1" type="ORF">I551_8584</name>
</gene>
<dbReference type="Proteomes" id="UP000020681">
    <property type="component" value="Unassembled WGS sequence"/>
</dbReference>
<name>A0ABP3AUI6_MYCUL</name>
<accession>A0ABP3AUI6</accession>
<reference evidence="1 2" key="1">
    <citation type="submission" date="2014-01" db="EMBL/GenBank/DDBJ databases">
        <authorList>
            <person name="Dobos K."/>
            <person name="Lenaerts A."/>
            <person name="Ordway D."/>
            <person name="DeGroote M.A."/>
            <person name="Parker T."/>
            <person name="Sizemore C."/>
            <person name="Tallon L.J."/>
            <person name="Sadzewicz L.K."/>
            <person name="Sengamalay N."/>
            <person name="Fraser C.M."/>
            <person name="Hine E."/>
            <person name="Shefchek K.A."/>
            <person name="Das S.P."/>
            <person name="Tettelin H."/>
        </authorList>
    </citation>
    <scope>NUCLEOTIDE SEQUENCE [LARGE SCALE GENOMIC DNA]</scope>
    <source>
        <strain evidence="1 2">Harvey</strain>
    </source>
</reference>
<protein>
    <submittedName>
        <fullName evidence="1">Uncharacterized protein</fullName>
    </submittedName>
</protein>
<keyword evidence="2" id="KW-1185">Reference proteome</keyword>
<evidence type="ECO:0000313" key="1">
    <source>
        <dbReference type="EMBL" id="EUA94152.1"/>
    </source>
</evidence>
<sequence length="39" mass="4026">MWGWGWGLLEDEVALVPLMPNEDTAACGVVGVGPLDGLG</sequence>
<organism evidence="1 2">
    <name type="scientific">Mycobacterium ulcerans str. Harvey</name>
    <dbReference type="NCBI Taxonomy" id="1299332"/>
    <lineage>
        <taxon>Bacteria</taxon>
        <taxon>Bacillati</taxon>
        <taxon>Actinomycetota</taxon>
        <taxon>Actinomycetes</taxon>
        <taxon>Mycobacteriales</taxon>
        <taxon>Mycobacteriaceae</taxon>
        <taxon>Mycobacterium</taxon>
        <taxon>Mycobacterium ulcerans group</taxon>
    </lineage>
</organism>
<comment type="caution">
    <text evidence="1">The sequence shown here is derived from an EMBL/GenBank/DDBJ whole genome shotgun (WGS) entry which is preliminary data.</text>
</comment>
<evidence type="ECO:0000313" key="2">
    <source>
        <dbReference type="Proteomes" id="UP000020681"/>
    </source>
</evidence>
<dbReference type="EMBL" id="JAOL01000013">
    <property type="protein sequence ID" value="EUA94152.1"/>
    <property type="molecule type" value="Genomic_DNA"/>
</dbReference>